<dbReference type="AlphaFoldDB" id="A0A979G5Y0"/>
<name>A0A979G5Y0_CHIPD</name>
<feature type="transmembrane region" description="Helical" evidence="5">
    <location>
        <begin position="46"/>
        <end position="66"/>
    </location>
</feature>
<protein>
    <recommendedName>
        <fullName evidence="6">Methylamine utilisation protein MauE domain-containing protein</fullName>
    </recommendedName>
</protein>
<keyword evidence="2 5" id="KW-0812">Transmembrane</keyword>
<dbReference type="GO" id="GO:0030416">
    <property type="term" value="P:methylamine metabolic process"/>
    <property type="evidence" value="ECO:0007669"/>
    <property type="project" value="InterPro"/>
</dbReference>
<feature type="transmembrane region" description="Helical" evidence="5">
    <location>
        <begin position="73"/>
        <end position="96"/>
    </location>
</feature>
<evidence type="ECO:0000256" key="4">
    <source>
        <dbReference type="ARBA" id="ARBA00023136"/>
    </source>
</evidence>
<gene>
    <name evidence="7" type="ordered locus">Cpin_3811</name>
</gene>
<evidence type="ECO:0000259" key="6">
    <source>
        <dbReference type="Pfam" id="PF07291"/>
    </source>
</evidence>
<evidence type="ECO:0000256" key="3">
    <source>
        <dbReference type="ARBA" id="ARBA00022989"/>
    </source>
</evidence>
<keyword evidence="3 5" id="KW-1133">Transmembrane helix</keyword>
<feature type="transmembrane region" description="Helical" evidence="5">
    <location>
        <begin position="116"/>
        <end position="133"/>
    </location>
</feature>
<evidence type="ECO:0000256" key="2">
    <source>
        <dbReference type="ARBA" id="ARBA00022692"/>
    </source>
</evidence>
<evidence type="ECO:0000313" key="7">
    <source>
        <dbReference type="EMBL" id="ACU61273.1"/>
    </source>
</evidence>
<organism evidence="7 8">
    <name type="scientific">Chitinophaga pinensis (strain ATCC 43595 / DSM 2588 / LMG 13176 / NBRC 15968 / NCIMB 11800 / UQM 2034)</name>
    <dbReference type="NCBI Taxonomy" id="485918"/>
    <lineage>
        <taxon>Bacteria</taxon>
        <taxon>Pseudomonadati</taxon>
        <taxon>Bacteroidota</taxon>
        <taxon>Chitinophagia</taxon>
        <taxon>Chitinophagales</taxon>
        <taxon>Chitinophagaceae</taxon>
        <taxon>Chitinophaga</taxon>
    </lineage>
</organism>
<comment type="subcellular location">
    <subcellularLocation>
        <location evidence="1">Membrane</location>
        <topology evidence="1">Multi-pass membrane protein</topology>
    </subcellularLocation>
</comment>
<evidence type="ECO:0000313" key="8">
    <source>
        <dbReference type="Proteomes" id="UP000002215"/>
    </source>
</evidence>
<accession>A0A979G5Y0</accession>
<dbReference type="InterPro" id="IPR009908">
    <property type="entry name" value="Methylamine_util_MauE"/>
</dbReference>
<feature type="domain" description="Methylamine utilisation protein MauE" evidence="6">
    <location>
        <begin position="5"/>
        <end position="132"/>
    </location>
</feature>
<dbReference type="EMBL" id="CP001699">
    <property type="protein sequence ID" value="ACU61273.1"/>
    <property type="molecule type" value="Genomic_DNA"/>
</dbReference>
<reference evidence="8" key="1">
    <citation type="submission" date="2009-08" db="EMBL/GenBank/DDBJ databases">
        <title>The complete genome of Chitinophaga pinensis DSM 2588.</title>
        <authorList>
            <consortium name="US DOE Joint Genome Institute (JGI-PGF)"/>
            <person name="Lucas S."/>
            <person name="Copeland A."/>
            <person name="Lapidus A."/>
            <person name="Glavina del Rio T."/>
            <person name="Dalin E."/>
            <person name="Tice H."/>
            <person name="Bruce D."/>
            <person name="Goodwin L."/>
            <person name="Pitluck S."/>
            <person name="Kyrpides N."/>
            <person name="Mavromatis K."/>
            <person name="Ivanova N."/>
            <person name="Mikhailova N."/>
            <person name="Sims D."/>
            <person name="Meinche L."/>
            <person name="Brettin T."/>
            <person name="Detter J.C."/>
            <person name="Han C."/>
            <person name="Larimer F."/>
            <person name="Land M."/>
            <person name="Hauser L."/>
            <person name="Markowitz V."/>
            <person name="Cheng J.-F."/>
            <person name="Hugenholtz P."/>
            <person name="Woyke T."/>
            <person name="Wu D."/>
            <person name="Spring S."/>
            <person name="Klenk H.-P."/>
            <person name="Eisen J.A."/>
        </authorList>
    </citation>
    <scope>NUCLEOTIDE SEQUENCE [LARGE SCALE GENOMIC DNA]</scope>
    <source>
        <strain evidence="8">ATCC 43595 / DSM 2588 / LMG 13176 / NBRC 15968 / NCIMB 11800 / UQM 2034</strain>
    </source>
</reference>
<dbReference type="KEGG" id="cpi:Cpin_3811"/>
<dbReference type="RefSeq" id="WP_012791446.1">
    <property type="nucleotide sequence ID" value="NC_013132.1"/>
</dbReference>
<evidence type="ECO:0000256" key="5">
    <source>
        <dbReference type="SAM" id="Phobius"/>
    </source>
</evidence>
<dbReference type="Proteomes" id="UP000002215">
    <property type="component" value="Chromosome"/>
</dbReference>
<keyword evidence="4 5" id="KW-0472">Membrane</keyword>
<reference evidence="7 8" key="2">
    <citation type="journal article" date="2010" name="Stand. Genomic Sci.">
        <title>Complete genome sequence of Chitinophaga pinensis type strain (UQM 2034).</title>
        <authorList>
            <person name="Glavina Del Rio T."/>
            <person name="Abt B."/>
            <person name="Spring S."/>
            <person name="Lapidus A."/>
            <person name="Nolan M."/>
            <person name="Tice H."/>
            <person name="Copeland A."/>
            <person name="Cheng J.F."/>
            <person name="Chen F."/>
            <person name="Bruce D."/>
            <person name="Goodwin L."/>
            <person name="Pitluck S."/>
            <person name="Ivanova N."/>
            <person name="Mavromatis K."/>
            <person name="Mikhailova N."/>
            <person name="Pati A."/>
            <person name="Chen A."/>
            <person name="Palaniappan K."/>
            <person name="Land M."/>
            <person name="Hauser L."/>
            <person name="Chang Y.J."/>
            <person name="Jeffries C.D."/>
            <person name="Chain P."/>
            <person name="Saunders E."/>
            <person name="Detter J.C."/>
            <person name="Brettin T."/>
            <person name="Rohde M."/>
            <person name="Goker M."/>
            <person name="Bristow J."/>
            <person name="Eisen J.A."/>
            <person name="Markowitz V."/>
            <person name="Hugenholtz P."/>
            <person name="Kyrpides N.C."/>
            <person name="Klenk H.P."/>
            <person name="Lucas S."/>
        </authorList>
    </citation>
    <scope>NUCLEOTIDE SEQUENCE [LARGE SCALE GENOMIC DNA]</scope>
    <source>
        <strain evidence="8">ATCC 43595 / DSM 2588 / LMG 13176 / NBRC 15968 / NCIMB 11800 / UQM 2034</strain>
    </source>
</reference>
<sequence length="150" mass="17290">MKARDIILLACYFLFTSMFLYAAVSKLMTYQVFVVQMQRQPFSDAYGRFLTWAIPAAEILFSFMMVTTAFRKLGLYLSTSLMICFTGYIILVQFRYYGKIPCSCGGAISKLSWTQHLLFNLFFVAIGFLGIYLERRAESLQFITTERTSS</sequence>
<dbReference type="GO" id="GO:0016020">
    <property type="term" value="C:membrane"/>
    <property type="evidence" value="ECO:0007669"/>
    <property type="project" value="UniProtKB-SubCell"/>
</dbReference>
<evidence type="ECO:0000256" key="1">
    <source>
        <dbReference type="ARBA" id="ARBA00004141"/>
    </source>
</evidence>
<proteinExistence type="predicted"/>
<dbReference type="Pfam" id="PF07291">
    <property type="entry name" value="MauE"/>
    <property type="match status" value="1"/>
</dbReference>